<dbReference type="RefSeq" id="WP_023366996.1">
    <property type="nucleotide sequence ID" value="NC_022664.1"/>
</dbReference>
<dbReference type="EMBL" id="CP005990">
    <property type="protein sequence ID" value="AGY92137.1"/>
    <property type="molecule type" value="Genomic_DNA"/>
</dbReference>
<evidence type="ECO:0000313" key="2">
    <source>
        <dbReference type="EMBL" id="AGY92137.1"/>
    </source>
</evidence>
<sequence>MADDSASTDPDHMLPYYVYELRDPRDNGVFYVGKGTRDRVDYHDEGDESDKQRRIAAIKASGYDVTRVVIARFETEAEAFAVETVLIKWNYGFDQLTNAIHGHRASFVRPATEWRQQVYTTMPGIDVERVPAGLRDGTYTQNQRDQILDNGIVEKLWAIHDYLRGAFGDDRRHHTHEPDLSVAQDPHVLVSGFSTALRLMIRLPLNGRSMRLQAIPARGGSRQAMTEAMQRIDSTCAINSGTCYRCYAPIGRSLSPEIDRKGQLPIDDLVGLVRAIRRVTDRLQRPVGQPAPGQPPA</sequence>
<dbReference type="AlphaFoldDB" id="U5T7G2"/>
<proteinExistence type="predicted"/>
<dbReference type="eggNOG" id="COG3680">
    <property type="taxonomic scope" value="Bacteria"/>
</dbReference>
<protein>
    <recommendedName>
        <fullName evidence="1">GIY-YIG domain-containing protein</fullName>
    </recommendedName>
</protein>
<reference evidence="2 3" key="1">
    <citation type="journal article" date="2013" name="BMC Genomics">
        <title>Genomes of "Spiribacter", a streamlined, successful halophilic bacterium.</title>
        <authorList>
            <person name="Lopez-Perez M."/>
            <person name="Ghai R."/>
            <person name="Leon M.J."/>
            <person name="Rodriguez-Olmos A."/>
            <person name="Copa-Patino J.L."/>
            <person name="Soliveri J."/>
            <person name="Sanchez-Porro C."/>
            <person name="Ventosa A."/>
            <person name="Rodriguez-Valera F."/>
        </authorList>
    </citation>
    <scope>NUCLEOTIDE SEQUENCE [LARGE SCALE GENOMIC DNA]</scope>
    <source>
        <strain evidence="2 3">UAH-SP71</strain>
    </source>
</reference>
<gene>
    <name evidence="2" type="ORF">SPICUR_05820</name>
</gene>
<evidence type="ECO:0000259" key="1">
    <source>
        <dbReference type="PROSITE" id="PS50164"/>
    </source>
</evidence>
<dbReference type="InterPro" id="IPR000305">
    <property type="entry name" value="GIY-YIG_endonuc"/>
</dbReference>
<accession>U5T7G2</accession>
<dbReference type="Proteomes" id="UP000017640">
    <property type="component" value="Chromosome"/>
</dbReference>
<dbReference type="HOGENOM" id="CLU_936608_0_0_6"/>
<dbReference type="PROSITE" id="PS50164">
    <property type="entry name" value="GIY_YIG"/>
    <property type="match status" value="1"/>
</dbReference>
<dbReference type="Pfam" id="PF22945">
    <property type="entry name" value="LEM-3_GIY-YIG"/>
    <property type="match status" value="1"/>
</dbReference>
<dbReference type="STRING" id="1335757.SPICUR_05820"/>
<dbReference type="OrthoDB" id="67448at2"/>
<keyword evidence="3" id="KW-1185">Reference proteome</keyword>
<dbReference type="SUPFAM" id="SSF82771">
    <property type="entry name" value="GIY-YIG endonuclease"/>
    <property type="match status" value="1"/>
</dbReference>
<dbReference type="CDD" id="cd10440">
    <property type="entry name" value="GIY-YIG_COG3680"/>
    <property type="match status" value="1"/>
</dbReference>
<evidence type="ECO:0000313" key="3">
    <source>
        <dbReference type="Proteomes" id="UP000017640"/>
    </source>
</evidence>
<dbReference type="SMART" id="SM00465">
    <property type="entry name" value="GIYc"/>
    <property type="match status" value="1"/>
</dbReference>
<organism evidence="2 3">
    <name type="scientific">Spiribacter curvatus</name>
    <dbReference type="NCBI Taxonomy" id="1335757"/>
    <lineage>
        <taxon>Bacteria</taxon>
        <taxon>Pseudomonadati</taxon>
        <taxon>Pseudomonadota</taxon>
        <taxon>Gammaproteobacteria</taxon>
        <taxon>Chromatiales</taxon>
        <taxon>Ectothiorhodospiraceae</taxon>
        <taxon>Spiribacter</taxon>
    </lineage>
</organism>
<dbReference type="InterPro" id="IPR035901">
    <property type="entry name" value="GIY-YIG_endonuc_sf"/>
</dbReference>
<dbReference type="KEGG" id="spiu:SPICUR_05820"/>
<feature type="domain" description="GIY-YIG" evidence="1">
    <location>
        <begin position="14"/>
        <end position="99"/>
    </location>
</feature>
<name>U5T7G2_9GAMM</name>